<dbReference type="PROSITE" id="PS50989">
    <property type="entry name" value="COA_CT_CTER"/>
    <property type="match status" value="1"/>
</dbReference>
<dbReference type="GO" id="GO:0016740">
    <property type="term" value="F:transferase activity"/>
    <property type="evidence" value="ECO:0007669"/>
    <property type="project" value="UniProtKB-KW"/>
</dbReference>
<dbReference type="EMBL" id="JBHMDI010000010">
    <property type="protein sequence ID" value="MFB9347043.1"/>
    <property type="molecule type" value="Genomic_DNA"/>
</dbReference>
<dbReference type="Proteomes" id="UP001589753">
    <property type="component" value="Unassembled WGS sequence"/>
</dbReference>
<comment type="catalytic activity">
    <reaction evidence="11">
        <text>N(6)-carboxybiotinyl-L-lysyl-[protein] + acetyl-CoA = N(6)-biotinyl-L-lysyl-[protein] + malonyl-CoA</text>
        <dbReference type="Rhea" id="RHEA:54728"/>
        <dbReference type="Rhea" id="RHEA-COMP:10505"/>
        <dbReference type="Rhea" id="RHEA-COMP:10506"/>
        <dbReference type="ChEBI" id="CHEBI:57288"/>
        <dbReference type="ChEBI" id="CHEBI:57384"/>
        <dbReference type="ChEBI" id="CHEBI:83144"/>
        <dbReference type="ChEBI" id="CHEBI:83145"/>
        <dbReference type="EC" id="2.1.3.15"/>
    </reaction>
</comment>
<evidence type="ECO:0000256" key="2">
    <source>
        <dbReference type="ARBA" id="ARBA00011883"/>
    </source>
</evidence>
<comment type="caution">
    <text evidence="14">The sequence shown here is derived from an EMBL/GenBank/DDBJ whole genome shotgun (WGS) entry which is preliminary data.</text>
</comment>
<name>A0ABV5L4G1_9ACTN</name>
<evidence type="ECO:0000256" key="4">
    <source>
        <dbReference type="ARBA" id="ARBA00022679"/>
    </source>
</evidence>
<keyword evidence="15" id="KW-1185">Reference proteome</keyword>
<keyword evidence="5" id="KW-0547">Nucleotide-binding</keyword>
<dbReference type="InterPro" id="IPR011762">
    <property type="entry name" value="COA_CT_N"/>
</dbReference>
<gene>
    <name evidence="14" type="ORF">ACFFUA_06120</name>
</gene>
<dbReference type="PANTHER" id="PTHR42853">
    <property type="entry name" value="ACETYL-COENZYME A CARBOXYLASE CARBOXYL TRANSFERASE SUBUNIT ALPHA"/>
    <property type="match status" value="1"/>
</dbReference>
<evidence type="ECO:0000256" key="8">
    <source>
        <dbReference type="ARBA" id="ARBA00022840"/>
    </source>
</evidence>
<protein>
    <recommendedName>
        <fullName evidence="2">acetyl-CoA carboxytransferase</fullName>
        <ecNumber evidence="2">2.1.3.15</ecNumber>
    </recommendedName>
</protein>
<keyword evidence="6" id="KW-0479">Metal-binding</keyword>
<evidence type="ECO:0000256" key="11">
    <source>
        <dbReference type="ARBA" id="ARBA00049152"/>
    </source>
</evidence>
<evidence type="ECO:0000256" key="7">
    <source>
        <dbReference type="ARBA" id="ARBA00022832"/>
    </source>
</evidence>
<evidence type="ECO:0000259" key="12">
    <source>
        <dbReference type="PROSITE" id="PS50980"/>
    </source>
</evidence>
<keyword evidence="9" id="KW-0443">Lipid metabolism</keyword>
<evidence type="ECO:0000313" key="15">
    <source>
        <dbReference type="Proteomes" id="UP001589753"/>
    </source>
</evidence>
<dbReference type="PRINTS" id="PR01069">
    <property type="entry name" value="ACCCTRFRASEA"/>
</dbReference>
<comment type="pathway">
    <text evidence="1">Lipid metabolism; malonyl-CoA biosynthesis; malonyl-CoA from acetyl-CoA: step 1/1.</text>
</comment>
<evidence type="ECO:0000256" key="3">
    <source>
        <dbReference type="ARBA" id="ARBA00022516"/>
    </source>
</evidence>
<keyword evidence="6" id="KW-0862">Zinc</keyword>
<dbReference type="EC" id="2.1.3.15" evidence="2"/>
<dbReference type="PROSITE" id="PS50980">
    <property type="entry name" value="COA_CT_NTER"/>
    <property type="match status" value="1"/>
</dbReference>
<dbReference type="Pfam" id="PF03255">
    <property type="entry name" value="ACCA"/>
    <property type="match status" value="1"/>
</dbReference>
<evidence type="ECO:0000256" key="1">
    <source>
        <dbReference type="ARBA" id="ARBA00004956"/>
    </source>
</evidence>
<keyword evidence="7" id="KW-0276">Fatty acid metabolism</keyword>
<dbReference type="InterPro" id="IPR011763">
    <property type="entry name" value="COA_CT_C"/>
</dbReference>
<proteinExistence type="predicted"/>
<evidence type="ECO:0000313" key="14">
    <source>
        <dbReference type="EMBL" id="MFB9347043.1"/>
    </source>
</evidence>
<keyword evidence="8" id="KW-0067">ATP-binding</keyword>
<evidence type="ECO:0000256" key="9">
    <source>
        <dbReference type="ARBA" id="ARBA00023098"/>
    </source>
</evidence>
<reference evidence="14 15" key="1">
    <citation type="submission" date="2024-09" db="EMBL/GenBank/DDBJ databases">
        <authorList>
            <person name="Sun Q."/>
            <person name="Mori K."/>
        </authorList>
    </citation>
    <scope>NUCLEOTIDE SEQUENCE [LARGE SCALE GENOMIC DNA]</scope>
    <source>
        <strain evidence="14 15">JCM 9767</strain>
    </source>
</reference>
<sequence length="453" mass="46753">MADRPSARAVLALVTDDFTELPHPARESRPDGPLGWPGYGAARARAAERTGERESVVCGTASVEGTRAVLVAFEFGFLGGSLGERTGDRLVAAYAHARAHRLPVVPLVATGGSRMQEGMLALTQLQRVARESALTREAGLPQIAVVRDPTTGGGWATLGAGADVVLALPGAQVGFAGSRVRPADADPAAYTAEAQVAAGAADALVRPEELRGTVVRWLRLLTRPSAEPVPPPPSLGRADLPATGWDAVRRARSPERPRAAAYLDACLTSRVALGGVRCGGTDPDGMLCGFGEREGRTVAYAAQTGTATRPAGYRTAARLVRLADRLGIPVLTLVDTPGAANDAEAERQGAGAAIADLFGAVAAARTPVTTLVVGEGGSGGALALAAPGNTWATPDSYFSVIAPELAAAILKRPPEEVEDTADRLRVRPQDLVELGVVRGVVGPADRTEEHPAD</sequence>
<dbReference type="InterPro" id="IPR029045">
    <property type="entry name" value="ClpP/crotonase-like_dom_sf"/>
</dbReference>
<keyword evidence="10" id="KW-0275">Fatty acid biosynthesis</keyword>
<dbReference type="PANTHER" id="PTHR42853:SF3">
    <property type="entry name" value="ACETYL-COENZYME A CARBOXYLASE CARBOXYL TRANSFERASE SUBUNIT ALPHA, CHLOROPLASTIC"/>
    <property type="match status" value="1"/>
</dbReference>
<feature type="domain" description="CoA carboxyltransferase N-terminal" evidence="12">
    <location>
        <begin position="1"/>
        <end position="236"/>
    </location>
</feature>
<accession>A0ABV5L4G1</accession>
<keyword evidence="4 14" id="KW-0808">Transferase</keyword>
<dbReference type="Gene3D" id="3.90.226.10">
    <property type="entry name" value="2-enoyl-CoA Hydratase, Chain A, domain 1"/>
    <property type="match status" value="2"/>
</dbReference>
<feature type="domain" description="CoA carboxyltransferase C-terminal" evidence="13">
    <location>
        <begin position="232"/>
        <end position="453"/>
    </location>
</feature>
<keyword evidence="6" id="KW-0863">Zinc-finger</keyword>
<evidence type="ECO:0000256" key="10">
    <source>
        <dbReference type="ARBA" id="ARBA00023160"/>
    </source>
</evidence>
<dbReference type="InterPro" id="IPR001095">
    <property type="entry name" value="Acetyl_CoA_COase_a_su"/>
</dbReference>
<organism evidence="14 15">
    <name type="scientific">Streptomyces heliomycini</name>
    <dbReference type="NCBI Taxonomy" id="284032"/>
    <lineage>
        <taxon>Bacteria</taxon>
        <taxon>Bacillati</taxon>
        <taxon>Actinomycetota</taxon>
        <taxon>Actinomycetes</taxon>
        <taxon>Kitasatosporales</taxon>
        <taxon>Streptomycetaceae</taxon>
        <taxon>Streptomyces</taxon>
    </lineage>
</organism>
<evidence type="ECO:0000256" key="5">
    <source>
        <dbReference type="ARBA" id="ARBA00022741"/>
    </source>
</evidence>
<evidence type="ECO:0000259" key="13">
    <source>
        <dbReference type="PROSITE" id="PS50989"/>
    </source>
</evidence>
<dbReference type="SUPFAM" id="SSF52096">
    <property type="entry name" value="ClpP/crotonase"/>
    <property type="match status" value="2"/>
</dbReference>
<evidence type="ECO:0000256" key="6">
    <source>
        <dbReference type="ARBA" id="ARBA00022771"/>
    </source>
</evidence>
<keyword evidence="3" id="KW-0444">Lipid biosynthesis</keyword>
<dbReference type="RefSeq" id="WP_380954717.1">
    <property type="nucleotide sequence ID" value="NZ_JBHMDI010000010.1"/>
</dbReference>